<protein>
    <submittedName>
        <fullName evidence="1">Uncharacterized protein</fullName>
    </submittedName>
</protein>
<accession>A0AAE0ELG0</accession>
<dbReference type="Proteomes" id="UP001281410">
    <property type="component" value="Unassembled WGS sequence"/>
</dbReference>
<dbReference type="PANTHER" id="PTHR34996">
    <property type="entry name" value="OS06G0327400 PROTEIN"/>
    <property type="match status" value="1"/>
</dbReference>
<organism evidence="1 2">
    <name type="scientific">Dipteronia sinensis</name>
    <dbReference type="NCBI Taxonomy" id="43782"/>
    <lineage>
        <taxon>Eukaryota</taxon>
        <taxon>Viridiplantae</taxon>
        <taxon>Streptophyta</taxon>
        <taxon>Embryophyta</taxon>
        <taxon>Tracheophyta</taxon>
        <taxon>Spermatophyta</taxon>
        <taxon>Magnoliopsida</taxon>
        <taxon>eudicotyledons</taxon>
        <taxon>Gunneridae</taxon>
        <taxon>Pentapetalae</taxon>
        <taxon>rosids</taxon>
        <taxon>malvids</taxon>
        <taxon>Sapindales</taxon>
        <taxon>Sapindaceae</taxon>
        <taxon>Hippocastanoideae</taxon>
        <taxon>Acereae</taxon>
        <taxon>Dipteronia</taxon>
    </lineage>
</organism>
<evidence type="ECO:0000313" key="2">
    <source>
        <dbReference type="Proteomes" id="UP001281410"/>
    </source>
</evidence>
<dbReference type="PANTHER" id="PTHR34996:SF3">
    <property type="entry name" value="OS06G0327400 PROTEIN"/>
    <property type="match status" value="1"/>
</dbReference>
<reference evidence="1" key="1">
    <citation type="journal article" date="2023" name="Plant J.">
        <title>Genome sequences and population genomics provide insights into the demographic history, inbreeding, and mutation load of two 'living fossil' tree species of Dipteronia.</title>
        <authorList>
            <person name="Feng Y."/>
            <person name="Comes H.P."/>
            <person name="Chen J."/>
            <person name="Zhu S."/>
            <person name="Lu R."/>
            <person name="Zhang X."/>
            <person name="Li P."/>
            <person name="Qiu J."/>
            <person name="Olsen K.M."/>
            <person name="Qiu Y."/>
        </authorList>
    </citation>
    <scope>NUCLEOTIDE SEQUENCE</scope>
    <source>
        <strain evidence="1">NBL</strain>
    </source>
</reference>
<evidence type="ECO:0000313" key="1">
    <source>
        <dbReference type="EMBL" id="KAK3232102.1"/>
    </source>
</evidence>
<proteinExistence type="predicted"/>
<dbReference type="EMBL" id="JANJYJ010000001">
    <property type="protein sequence ID" value="KAK3232102.1"/>
    <property type="molecule type" value="Genomic_DNA"/>
</dbReference>
<gene>
    <name evidence="1" type="ORF">Dsin_003983</name>
</gene>
<sequence>MHIFTNILIQMDRGNYDRVTKTTSTTTDPMMRRHPLRGFWLKTRRLSIPRLRVFRCFYWLRNLCKCKYWKLSYGQAFMKKIKRSVVKTFVFPHHHRRRNKNNDDDHDNLKRGMVLLSGDSGSGGRTYNYANSFYSDAIKDCLEYIKMSAISNEDGNCNIDRG</sequence>
<name>A0AAE0ELG0_9ROSI</name>
<dbReference type="AlphaFoldDB" id="A0AAE0ELG0"/>
<keyword evidence="2" id="KW-1185">Reference proteome</keyword>
<comment type="caution">
    <text evidence="1">The sequence shown here is derived from an EMBL/GenBank/DDBJ whole genome shotgun (WGS) entry which is preliminary data.</text>
</comment>